<name>G3I4L4_CRIGR</name>
<evidence type="ECO:0000313" key="1">
    <source>
        <dbReference type="EMBL" id="EGW06376.1"/>
    </source>
</evidence>
<gene>
    <name evidence="1" type="ORF">I79_018395</name>
</gene>
<sequence length="52" mass="5844">MAQVFPHFLELSQFWTCCCCSQSTLPVFEVCNSGLMALDLLLQGLSQPQKIH</sequence>
<reference evidence="2" key="1">
    <citation type="journal article" date="2011" name="Nat. Biotechnol.">
        <title>The genomic sequence of the Chinese hamster ovary (CHO)-K1 cell line.</title>
        <authorList>
            <person name="Xu X."/>
            <person name="Nagarajan H."/>
            <person name="Lewis N.E."/>
            <person name="Pan S."/>
            <person name="Cai Z."/>
            <person name="Liu X."/>
            <person name="Chen W."/>
            <person name="Xie M."/>
            <person name="Wang W."/>
            <person name="Hammond S."/>
            <person name="Andersen M.R."/>
            <person name="Neff N."/>
            <person name="Passarelli B."/>
            <person name="Koh W."/>
            <person name="Fan H.C."/>
            <person name="Wang J."/>
            <person name="Gui Y."/>
            <person name="Lee K.H."/>
            <person name="Betenbaugh M.J."/>
            <person name="Quake S.R."/>
            <person name="Famili I."/>
            <person name="Palsson B.O."/>
            <person name="Wang J."/>
        </authorList>
    </citation>
    <scope>NUCLEOTIDE SEQUENCE [LARGE SCALE GENOMIC DNA]</scope>
    <source>
        <strain evidence="2">CHO K1 cell line</strain>
    </source>
</reference>
<dbReference type="InParanoid" id="G3I4L4"/>
<dbReference type="EMBL" id="JH001255">
    <property type="protein sequence ID" value="EGW06376.1"/>
    <property type="molecule type" value="Genomic_DNA"/>
</dbReference>
<dbReference type="Proteomes" id="UP000001075">
    <property type="component" value="Unassembled WGS sequence"/>
</dbReference>
<proteinExistence type="predicted"/>
<accession>G3I4L4</accession>
<organism evidence="1 2">
    <name type="scientific">Cricetulus griseus</name>
    <name type="common">Chinese hamster</name>
    <name type="synonym">Cricetulus barabensis griseus</name>
    <dbReference type="NCBI Taxonomy" id="10029"/>
    <lineage>
        <taxon>Eukaryota</taxon>
        <taxon>Metazoa</taxon>
        <taxon>Chordata</taxon>
        <taxon>Craniata</taxon>
        <taxon>Vertebrata</taxon>
        <taxon>Euteleostomi</taxon>
        <taxon>Mammalia</taxon>
        <taxon>Eutheria</taxon>
        <taxon>Euarchontoglires</taxon>
        <taxon>Glires</taxon>
        <taxon>Rodentia</taxon>
        <taxon>Myomorpha</taxon>
        <taxon>Muroidea</taxon>
        <taxon>Cricetidae</taxon>
        <taxon>Cricetinae</taxon>
        <taxon>Cricetulus</taxon>
    </lineage>
</organism>
<evidence type="ECO:0000313" key="2">
    <source>
        <dbReference type="Proteomes" id="UP000001075"/>
    </source>
</evidence>
<dbReference type="AlphaFoldDB" id="G3I4L4"/>
<protein>
    <submittedName>
        <fullName evidence="1">Uncharacterized protein</fullName>
    </submittedName>
</protein>